<reference evidence="2 3" key="1">
    <citation type="journal article" date="2019" name="Sci. Rep.">
        <title>A high-quality genome of Eragrostis curvula grass provides insights into Poaceae evolution and supports new strategies to enhance forage quality.</title>
        <authorList>
            <person name="Carballo J."/>
            <person name="Santos B.A.C.M."/>
            <person name="Zappacosta D."/>
            <person name="Garbus I."/>
            <person name="Selva J.P."/>
            <person name="Gallo C.A."/>
            <person name="Diaz A."/>
            <person name="Albertini E."/>
            <person name="Caccamo M."/>
            <person name="Echenique V."/>
        </authorList>
    </citation>
    <scope>NUCLEOTIDE SEQUENCE [LARGE SCALE GENOMIC DNA]</scope>
    <source>
        <strain evidence="3">cv. Victoria</strain>
        <tissue evidence="2">Leaf</tissue>
    </source>
</reference>
<feature type="non-terminal residue" evidence="2">
    <location>
        <position position="1"/>
    </location>
</feature>
<dbReference type="Proteomes" id="UP000324897">
    <property type="component" value="Unassembled WGS sequence"/>
</dbReference>
<dbReference type="SUPFAM" id="SSF54001">
    <property type="entry name" value="Cysteine proteinases"/>
    <property type="match status" value="1"/>
</dbReference>
<comment type="caution">
    <text evidence="2">The sequence shown here is derived from an EMBL/GenBank/DDBJ whole genome shotgun (WGS) entry which is preliminary data.</text>
</comment>
<name>A0A5J9SV81_9POAL</name>
<dbReference type="OrthoDB" id="661197at2759"/>
<feature type="compositionally biased region" description="Polar residues" evidence="1">
    <location>
        <begin position="111"/>
        <end position="122"/>
    </location>
</feature>
<organism evidence="2 3">
    <name type="scientific">Eragrostis curvula</name>
    <name type="common">weeping love grass</name>
    <dbReference type="NCBI Taxonomy" id="38414"/>
    <lineage>
        <taxon>Eukaryota</taxon>
        <taxon>Viridiplantae</taxon>
        <taxon>Streptophyta</taxon>
        <taxon>Embryophyta</taxon>
        <taxon>Tracheophyta</taxon>
        <taxon>Spermatophyta</taxon>
        <taxon>Magnoliopsida</taxon>
        <taxon>Liliopsida</taxon>
        <taxon>Poales</taxon>
        <taxon>Poaceae</taxon>
        <taxon>PACMAD clade</taxon>
        <taxon>Chloridoideae</taxon>
        <taxon>Eragrostideae</taxon>
        <taxon>Eragrostidinae</taxon>
        <taxon>Eragrostis</taxon>
    </lineage>
</organism>
<gene>
    <name evidence="2" type="ORF">EJB05_51676</name>
</gene>
<feature type="region of interest" description="Disordered" evidence="1">
    <location>
        <begin position="94"/>
        <end position="152"/>
    </location>
</feature>
<dbReference type="EMBL" id="RWGY01000270">
    <property type="protein sequence ID" value="TVU02827.1"/>
    <property type="molecule type" value="Genomic_DNA"/>
</dbReference>
<evidence type="ECO:0000313" key="2">
    <source>
        <dbReference type="EMBL" id="TVU02827.1"/>
    </source>
</evidence>
<feature type="region of interest" description="Disordered" evidence="1">
    <location>
        <begin position="13"/>
        <end position="65"/>
    </location>
</feature>
<sequence length="509" mass="55484">MASPVCDEHRFCSRAASSRPRTRSQASGSGAMATGSDPSSTSGCLPVKKKAQSSVPQAAMESDSDDENVFIKHRFSTARVIKFVKTLSEPQKGQFVSSEGQAANQIPDAQGESSPVTNSAGNKSPHVQDHASDVQTEVHCESENDSTPTGRNLFENISAAFSSTLSLSNNAGNKKRATSTVPDIVEQESSVFKINADDICGPGIEIAMNYDTKSPLKIGVADNSVPLDAKSLGASTIELKNRKKRCAAKFEDEEPPPLELVVGANVESFYKSSVLRKLNKHPNSNDLSAFVRIRGFDLSYDEFRDSLKPRGDLSDKLMSVYSNVFNDAAEKHDCGMYIIVYKDCFNGKHLQNFKHAHIVDYRKLVAHKIFHSKMNETFVSNEAPDEKVVAAKGSKRMRTKYKEASEHVHGRTSGEALNWTLGSCWPINCDKLLHLVTTARISLAQQYLLKQKIEIAILAFSIATTKKQKLQPPEEFSSPPATAAPNSSAPGCAAADFFCARAATPMNRS</sequence>
<feature type="compositionally biased region" description="Polar residues" evidence="1">
    <location>
        <begin position="94"/>
        <end position="104"/>
    </location>
</feature>
<accession>A0A5J9SV81</accession>
<dbReference type="AlphaFoldDB" id="A0A5J9SV81"/>
<keyword evidence="3" id="KW-1185">Reference proteome</keyword>
<evidence type="ECO:0000313" key="3">
    <source>
        <dbReference type="Proteomes" id="UP000324897"/>
    </source>
</evidence>
<proteinExistence type="predicted"/>
<evidence type="ECO:0008006" key="4">
    <source>
        <dbReference type="Google" id="ProtNLM"/>
    </source>
</evidence>
<feature type="compositionally biased region" description="Basic and acidic residues" evidence="1">
    <location>
        <begin position="126"/>
        <end position="142"/>
    </location>
</feature>
<dbReference type="InterPro" id="IPR038765">
    <property type="entry name" value="Papain-like_cys_pep_sf"/>
</dbReference>
<dbReference type="Gramene" id="TVU02827">
    <property type="protein sequence ID" value="TVU02827"/>
    <property type="gene ID" value="EJB05_51676"/>
</dbReference>
<protein>
    <recommendedName>
        <fullName evidence="4">Ubiquitin-like protease family profile domain-containing protein</fullName>
    </recommendedName>
</protein>
<evidence type="ECO:0000256" key="1">
    <source>
        <dbReference type="SAM" id="MobiDB-lite"/>
    </source>
</evidence>
<feature type="compositionally biased region" description="Low complexity" evidence="1">
    <location>
        <begin position="477"/>
        <end position="490"/>
    </location>
</feature>
<feature type="compositionally biased region" description="Low complexity" evidence="1">
    <location>
        <begin position="13"/>
        <end position="27"/>
    </location>
</feature>
<feature type="region of interest" description="Disordered" evidence="1">
    <location>
        <begin position="469"/>
        <end position="490"/>
    </location>
</feature>